<accession>E1Z9A4</accession>
<reference evidence="2 3" key="1">
    <citation type="journal article" date="2010" name="Plant Cell">
        <title>The Chlorella variabilis NC64A genome reveals adaptation to photosymbiosis, coevolution with viruses, and cryptic sex.</title>
        <authorList>
            <person name="Blanc G."/>
            <person name="Duncan G."/>
            <person name="Agarkova I."/>
            <person name="Borodovsky M."/>
            <person name="Gurnon J."/>
            <person name="Kuo A."/>
            <person name="Lindquist E."/>
            <person name="Lucas S."/>
            <person name="Pangilinan J."/>
            <person name="Polle J."/>
            <person name="Salamov A."/>
            <person name="Terry A."/>
            <person name="Yamada T."/>
            <person name="Dunigan D.D."/>
            <person name="Grigoriev I.V."/>
            <person name="Claverie J.M."/>
            <person name="Van Etten J.L."/>
        </authorList>
    </citation>
    <scope>NUCLEOTIDE SEQUENCE [LARGE SCALE GENOMIC DNA]</scope>
    <source>
        <strain evidence="2 3">NC64A</strain>
    </source>
</reference>
<feature type="region of interest" description="Disordered" evidence="1">
    <location>
        <begin position="1"/>
        <end position="37"/>
    </location>
</feature>
<dbReference type="OrthoDB" id="497784at2759"/>
<organism evidence="3">
    <name type="scientific">Chlorella variabilis</name>
    <name type="common">Green alga</name>
    <dbReference type="NCBI Taxonomy" id="554065"/>
    <lineage>
        <taxon>Eukaryota</taxon>
        <taxon>Viridiplantae</taxon>
        <taxon>Chlorophyta</taxon>
        <taxon>core chlorophytes</taxon>
        <taxon>Trebouxiophyceae</taxon>
        <taxon>Chlorellales</taxon>
        <taxon>Chlorellaceae</taxon>
        <taxon>Chlorella clade</taxon>
        <taxon>Chlorella</taxon>
    </lineage>
</organism>
<feature type="region of interest" description="Disordered" evidence="1">
    <location>
        <begin position="86"/>
        <end position="130"/>
    </location>
</feature>
<name>E1Z9A4_CHLVA</name>
<protein>
    <submittedName>
        <fullName evidence="2">Uncharacterized protein</fullName>
    </submittedName>
</protein>
<evidence type="ECO:0000313" key="3">
    <source>
        <dbReference type="Proteomes" id="UP000008141"/>
    </source>
</evidence>
<evidence type="ECO:0000313" key="2">
    <source>
        <dbReference type="EMBL" id="EFN57483.1"/>
    </source>
</evidence>
<feature type="compositionally biased region" description="Low complexity" evidence="1">
    <location>
        <begin position="105"/>
        <end position="124"/>
    </location>
</feature>
<dbReference type="eggNOG" id="ENOG502S82K">
    <property type="taxonomic scope" value="Eukaryota"/>
</dbReference>
<gene>
    <name evidence="2" type="ORF">CHLNCDRAFT_143009</name>
</gene>
<dbReference type="GeneID" id="17356954"/>
<keyword evidence="3" id="KW-1185">Reference proteome</keyword>
<sequence length="130" mass="13439">MSNSTQQQASTAGEPAPASAAAGAAHNGGARSSGCPPHVLAAIYGKMENKKEALDKSLQRWWSEYADRKNDEEDEHVADSLLYDRNHLPRTAPAPDCVQRAMQRPPAAGGAAGQAAQAAAQPPAGAAPPT</sequence>
<feature type="compositionally biased region" description="Low complexity" evidence="1">
    <location>
        <begin position="9"/>
        <end position="34"/>
    </location>
</feature>
<dbReference type="InParanoid" id="E1Z9A4"/>
<dbReference type="AlphaFoldDB" id="E1Z9A4"/>
<dbReference type="RefSeq" id="XP_005849585.1">
    <property type="nucleotide sequence ID" value="XM_005849523.1"/>
</dbReference>
<dbReference type="EMBL" id="GL433839">
    <property type="protein sequence ID" value="EFN57483.1"/>
    <property type="molecule type" value="Genomic_DNA"/>
</dbReference>
<evidence type="ECO:0000256" key="1">
    <source>
        <dbReference type="SAM" id="MobiDB-lite"/>
    </source>
</evidence>
<dbReference type="Proteomes" id="UP000008141">
    <property type="component" value="Unassembled WGS sequence"/>
</dbReference>
<proteinExistence type="predicted"/>
<dbReference type="KEGG" id="cvr:CHLNCDRAFT_143009"/>